<dbReference type="Pfam" id="PF06580">
    <property type="entry name" value="His_kinase"/>
    <property type="match status" value="1"/>
</dbReference>
<evidence type="ECO:0000256" key="1">
    <source>
        <dbReference type="SAM" id="Phobius"/>
    </source>
</evidence>
<evidence type="ECO:0000259" key="2">
    <source>
        <dbReference type="Pfam" id="PF06580"/>
    </source>
</evidence>
<dbReference type="PROSITE" id="PS51257">
    <property type="entry name" value="PROKAR_LIPOPROTEIN"/>
    <property type="match status" value="1"/>
</dbReference>
<protein>
    <submittedName>
        <fullName evidence="3">Histidine kinase</fullName>
    </submittedName>
</protein>
<dbReference type="PANTHER" id="PTHR34220:SF7">
    <property type="entry name" value="SENSOR HISTIDINE KINASE YPDA"/>
    <property type="match status" value="1"/>
</dbReference>
<dbReference type="SUPFAM" id="SSF55874">
    <property type="entry name" value="ATPase domain of HSP90 chaperone/DNA topoisomerase II/histidine kinase"/>
    <property type="match status" value="1"/>
</dbReference>
<feature type="transmembrane region" description="Helical" evidence="1">
    <location>
        <begin position="119"/>
        <end position="145"/>
    </location>
</feature>
<reference evidence="3" key="2">
    <citation type="journal article" date="2021" name="PeerJ">
        <title>Extensive microbial diversity within the chicken gut microbiome revealed by metagenomics and culture.</title>
        <authorList>
            <person name="Gilroy R."/>
            <person name="Ravi A."/>
            <person name="Getino M."/>
            <person name="Pursley I."/>
            <person name="Horton D.L."/>
            <person name="Alikhan N.F."/>
            <person name="Baker D."/>
            <person name="Gharbi K."/>
            <person name="Hall N."/>
            <person name="Watson M."/>
            <person name="Adriaenssens E.M."/>
            <person name="Foster-Nyarko E."/>
            <person name="Jarju S."/>
            <person name="Secka A."/>
            <person name="Antonio M."/>
            <person name="Oren A."/>
            <person name="Chaudhuri R.R."/>
            <person name="La Ragione R."/>
            <person name="Hildebrand F."/>
            <person name="Pallen M.J."/>
        </authorList>
    </citation>
    <scope>NUCLEOTIDE SEQUENCE</scope>
    <source>
        <strain evidence="3">G3-3990</strain>
    </source>
</reference>
<reference evidence="3" key="1">
    <citation type="submission" date="2020-10" db="EMBL/GenBank/DDBJ databases">
        <authorList>
            <person name="Gilroy R."/>
        </authorList>
    </citation>
    <scope>NUCLEOTIDE SEQUENCE</scope>
    <source>
        <strain evidence="3">G3-3990</strain>
    </source>
</reference>
<keyword evidence="3" id="KW-0418">Kinase</keyword>
<dbReference type="GO" id="GO:0016020">
    <property type="term" value="C:membrane"/>
    <property type="evidence" value="ECO:0007669"/>
    <property type="project" value="InterPro"/>
</dbReference>
<dbReference type="InterPro" id="IPR036890">
    <property type="entry name" value="HATPase_C_sf"/>
</dbReference>
<evidence type="ECO:0000313" key="4">
    <source>
        <dbReference type="Proteomes" id="UP000823641"/>
    </source>
</evidence>
<keyword evidence="3" id="KW-0808">Transferase</keyword>
<accession>A0A9D9N4I1</accession>
<feature type="domain" description="Signal transduction histidine kinase internal region" evidence="2">
    <location>
        <begin position="165"/>
        <end position="242"/>
    </location>
</feature>
<name>A0A9D9N4I1_9BACT</name>
<dbReference type="Proteomes" id="UP000823641">
    <property type="component" value="Unassembled WGS sequence"/>
</dbReference>
<keyword evidence="1" id="KW-0812">Transmembrane</keyword>
<comment type="caution">
    <text evidence="3">The sequence shown here is derived from an EMBL/GenBank/DDBJ whole genome shotgun (WGS) entry which is preliminary data.</text>
</comment>
<dbReference type="InterPro" id="IPR050640">
    <property type="entry name" value="Bact_2-comp_sensor_kinase"/>
</dbReference>
<organism evidence="3 4">
    <name type="scientific">Candidatus Gallipaludibacter merdavium</name>
    <dbReference type="NCBI Taxonomy" id="2840839"/>
    <lineage>
        <taxon>Bacteria</taxon>
        <taxon>Pseudomonadati</taxon>
        <taxon>Bacteroidota</taxon>
        <taxon>Bacteroidia</taxon>
        <taxon>Bacteroidales</taxon>
        <taxon>Candidatus Gallipaludibacter</taxon>
    </lineage>
</organism>
<feature type="transmembrane region" description="Helical" evidence="1">
    <location>
        <begin position="54"/>
        <end position="74"/>
    </location>
</feature>
<dbReference type="PANTHER" id="PTHR34220">
    <property type="entry name" value="SENSOR HISTIDINE KINASE YPDA"/>
    <property type="match status" value="1"/>
</dbReference>
<dbReference type="EMBL" id="JADIMG010000066">
    <property type="protein sequence ID" value="MBO8459994.1"/>
    <property type="molecule type" value="Genomic_DNA"/>
</dbReference>
<feature type="transmembrane region" description="Helical" evidence="1">
    <location>
        <begin position="12"/>
        <end position="34"/>
    </location>
</feature>
<keyword evidence="1" id="KW-0472">Membrane</keyword>
<evidence type="ECO:0000313" key="3">
    <source>
        <dbReference type="EMBL" id="MBO8459994.1"/>
    </source>
</evidence>
<dbReference type="AlphaFoldDB" id="A0A9D9N4I1"/>
<sequence>MALPKTAKSTLLQVSLLISCVLVFRIIYIDIYLMLQQVTNFSLTRQAAEFFNNYLALFLTVGCDILAIWLLHKYFQYGENPFQRIVIYLACILVISAIGAIVVNHTILFGTLSPKEEGFLLLGSYITILLFNTIIIVCGDVLLYLKQSKNAIRIEGDKKRKAQYQYQQLKQQLNPHFLFNSLNILDYLVQNDEKQRASDFIKKLASIYRYLLNTGENRLVYLSDEIRFVNLYTDLLKERFTNGLEVHINIPEEYMTRQIIPCGLQLLVENATKHNIISQDKPLHINIRIDEKNKKIIVSNNLQLRINPQSTGIGLKNIEKQYMDIAKKSIEVVPTTTEFIVKLPLL</sequence>
<dbReference type="GO" id="GO:0000155">
    <property type="term" value="F:phosphorelay sensor kinase activity"/>
    <property type="evidence" value="ECO:0007669"/>
    <property type="project" value="InterPro"/>
</dbReference>
<proteinExistence type="predicted"/>
<keyword evidence="1" id="KW-1133">Transmembrane helix</keyword>
<dbReference type="InterPro" id="IPR010559">
    <property type="entry name" value="Sig_transdc_His_kin_internal"/>
</dbReference>
<gene>
    <name evidence="3" type="ORF">IAA73_06665</name>
</gene>
<feature type="transmembrane region" description="Helical" evidence="1">
    <location>
        <begin position="86"/>
        <end position="107"/>
    </location>
</feature>